<evidence type="ECO:0000313" key="2">
    <source>
        <dbReference type="EMBL" id="QMW93453.1"/>
    </source>
</evidence>
<reference evidence="2 3" key="2">
    <citation type="submission" date="2019-05" db="EMBL/GenBank/DDBJ databases">
        <authorList>
            <person name="Schori C."/>
            <person name="Ahrens C."/>
        </authorList>
    </citation>
    <scope>NUCLEOTIDE SEQUENCE [LARGE SCALE GENOMIC DNA]</scope>
    <source>
        <strain evidence="2 3">DSM 10702</strain>
        <plasmid evidence="2 3">pCB_2</plasmid>
    </source>
</reference>
<evidence type="ECO:0000313" key="3">
    <source>
        <dbReference type="Proteomes" id="UP000515243"/>
    </source>
</evidence>
<gene>
    <name evidence="2" type="ORF">FF104_21315</name>
</gene>
<geneLocation type="plasmid" evidence="2 3">
    <name>pCB_2</name>
</geneLocation>
<dbReference type="GeneID" id="92946759"/>
<reference evidence="1" key="1">
    <citation type="journal article" date="2010" name="Anaerobe">
        <title>Sequence analysis of a bacteriocinogenic plasmid of Clostridium butyricum and expression of the bacteriocin gene in Escherichia coli.</title>
        <authorList>
            <person name="Nakanishi S."/>
            <person name="Tanaka M."/>
        </authorList>
    </citation>
    <scope>NUCLEOTIDE SEQUENCE</scope>
    <source>
        <strain evidence="1">MIYAIRI 588</strain>
        <plasmid evidence="1">pCBM588</plasmid>
    </source>
</reference>
<protein>
    <submittedName>
        <fullName evidence="1">Uncharacterized protein</fullName>
    </submittedName>
</protein>
<organism evidence="1">
    <name type="scientific">Clostridium butyricum</name>
    <dbReference type="NCBI Taxonomy" id="1492"/>
    <lineage>
        <taxon>Bacteria</taxon>
        <taxon>Bacillati</taxon>
        <taxon>Bacillota</taxon>
        <taxon>Clostridia</taxon>
        <taxon>Eubacteriales</taxon>
        <taxon>Clostridiaceae</taxon>
        <taxon>Clostridium</taxon>
    </lineage>
</organism>
<dbReference type="RefSeq" id="WP_012738283.1">
    <property type="nucleotide sequence ID" value="NZ_AP019718.1"/>
</dbReference>
<dbReference type="Proteomes" id="UP000515243">
    <property type="component" value="Plasmid pCB_2"/>
</dbReference>
<sequence>MKTCKNCKEFIKDTEICKIHSLMIHDKTVATYCSKYNESRCLHKGKVQCINCSKMNRYGWCAIKMRCFTEEEQKKERTCIKYYARSFKKAHVKKSKKKK</sequence>
<proteinExistence type="predicted"/>
<dbReference type="EMBL" id="AB365348">
    <property type="protein sequence ID" value="BAH70308.1"/>
    <property type="molecule type" value="Genomic_DNA"/>
</dbReference>
<dbReference type="EMBL" id="CP040629">
    <property type="protein sequence ID" value="QMW93453.1"/>
    <property type="molecule type" value="Genomic_DNA"/>
</dbReference>
<geneLocation type="plasmid" evidence="1">
    <name>pCBM588</name>
</geneLocation>
<keyword evidence="1" id="KW-0614">Plasmid</keyword>
<name>C4T8W5_CLOBU</name>
<evidence type="ECO:0000313" key="1">
    <source>
        <dbReference type="EMBL" id="BAH70308.1"/>
    </source>
</evidence>
<accession>C4T8W5</accession>
<dbReference type="AlphaFoldDB" id="C4T8W5"/>